<dbReference type="SUPFAM" id="SSF51735">
    <property type="entry name" value="NAD(P)-binding Rossmann-fold domains"/>
    <property type="match status" value="1"/>
</dbReference>
<dbReference type="Gene3D" id="3.40.50.720">
    <property type="entry name" value="NAD(P)-binding Rossmann-like Domain"/>
    <property type="match status" value="1"/>
</dbReference>
<dbReference type="InterPro" id="IPR002347">
    <property type="entry name" value="SDR_fam"/>
</dbReference>
<dbReference type="NCBIfam" id="NF004825">
    <property type="entry name" value="PRK06181.1"/>
    <property type="match status" value="1"/>
</dbReference>
<dbReference type="GO" id="GO:0016491">
    <property type="term" value="F:oxidoreductase activity"/>
    <property type="evidence" value="ECO:0007669"/>
    <property type="project" value="UniProtKB-KW"/>
</dbReference>
<accession>A0A0L8V863</accession>
<dbReference type="PANTHER" id="PTHR44196">
    <property type="entry name" value="DEHYDROGENASE/REDUCTASE SDR FAMILY MEMBER 7B"/>
    <property type="match status" value="1"/>
</dbReference>
<dbReference type="Pfam" id="PF00106">
    <property type="entry name" value="adh_short"/>
    <property type="match status" value="1"/>
</dbReference>
<comment type="caution">
    <text evidence="4">The sequence shown here is derived from an EMBL/GenBank/DDBJ whole genome shotgun (WGS) entry which is preliminary data.</text>
</comment>
<evidence type="ECO:0000313" key="4">
    <source>
        <dbReference type="EMBL" id="KOH44558.1"/>
    </source>
</evidence>
<gene>
    <name evidence="4" type="ORF">NC99_26370</name>
</gene>
<dbReference type="EMBL" id="LGIA01000160">
    <property type="protein sequence ID" value="KOH44558.1"/>
    <property type="molecule type" value="Genomic_DNA"/>
</dbReference>
<evidence type="ECO:0000313" key="5">
    <source>
        <dbReference type="Proteomes" id="UP000036958"/>
    </source>
</evidence>
<name>A0A0L8V863_9BACT</name>
<dbReference type="GO" id="GO:0016020">
    <property type="term" value="C:membrane"/>
    <property type="evidence" value="ECO:0007669"/>
    <property type="project" value="TreeGrafter"/>
</dbReference>
<reference evidence="5" key="1">
    <citation type="submission" date="2015-07" db="EMBL/GenBank/DDBJ databases">
        <title>Genome sequencing of Sunxiuqinia dokdonensis strain SK.</title>
        <authorList>
            <person name="Ahn S."/>
            <person name="Kim B.-C."/>
        </authorList>
    </citation>
    <scope>NUCLEOTIDE SEQUENCE [LARGE SCALE GENOMIC DNA]</scope>
    <source>
        <strain evidence="5">SK</strain>
    </source>
</reference>
<evidence type="ECO:0000256" key="3">
    <source>
        <dbReference type="RuleBase" id="RU000363"/>
    </source>
</evidence>
<evidence type="ECO:0000256" key="2">
    <source>
        <dbReference type="ARBA" id="ARBA00023002"/>
    </source>
</evidence>
<organism evidence="4 5">
    <name type="scientific">Sunxiuqinia dokdonensis</name>
    <dbReference type="NCBI Taxonomy" id="1409788"/>
    <lineage>
        <taxon>Bacteria</taxon>
        <taxon>Pseudomonadati</taxon>
        <taxon>Bacteroidota</taxon>
        <taxon>Bacteroidia</taxon>
        <taxon>Marinilabiliales</taxon>
        <taxon>Prolixibacteraceae</taxon>
        <taxon>Sunxiuqinia</taxon>
    </lineage>
</organism>
<keyword evidence="2" id="KW-0560">Oxidoreductase</keyword>
<dbReference type="PROSITE" id="PS00061">
    <property type="entry name" value="ADH_SHORT"/>
    <property type="match status" value="1"/>
</dbReference>
<sequence length="264" mass="29255">MKSLKEKVVWITGASSGIGEALAYAMAKEGAYLVLSARNAAKLEEVRAQCLQFTPKCWVKPMDLTAIERLEEVTKSVLAEAGSIDVLINNAGRSQRSLARETPLTNDRSIMEINFFSVVALTKLILPHMLKRQSGHLVVVSSITGKFGVPMRTAYSASKHAVQGYFEALRAELVNDNIQVTIVSPGRIKTNISRNALTKDGQSHNKMDEGQAHGLGADRCADQIVRAIKQNRKELLVGKKEILMVYIRRFLPALYHRLITKIKN</sequence>
<dbReference type="InterPro" id="IPR036291">
    <property type="entry name" value="NAD(P)-bd_dom_sf"/>
</dbReference>
<dbReference type="CDD" id="cd05332">
    <property type="entry name" value="11beta-HSD1_like_SDR_c"/>
    <property type="match status" value="1"/>
</dbReference>
<protein>
    <submittedName>
        <fullName evidence="4">Short-chain dehydrogenase</fullName>
    </submittedName>
</protein>
<dbReference type="OrthoDB" id="9775296at2"/>
<dbReference type="Proteomes" id="UP000036958">
    <property type="component" value="Unassembled WGS sequence"/>
</dbReference>
<dbReference type="PANTHER" id="PTHR44196:SF1">
    <property type="entry name" value="DEHYDROGENASE_REDUCTASE SDR FAMILY MEMBER 7B"/>
    <property type="match status" value="1"/>
</dbReference>
<comment type="similarity">
    <text evidence="1 3">Belongs to the short-chain dehydrogenases/reductases (SDR) family.</text>
</comment>
<evidence type="ECO:0000256" key="1">
    <source>
        <dbReference type="ARBA" id="ARBA00006484"/>
    </source>
</evidence>
<dbReference type="STRING" id="1409788.NC99_26370"/>
<proteinExistence type="inferred from homology"/>
<dbReference type="AlphaFoldDB" id="A0A0L8V863"/>
<dbReference type="PRINTS" id="PR00081">
    <property type="entry name" value="GDHRDH"/>
</dbReference>
<keyword evidence="5" id="KW-1185">Reference proteome</keyword>
<dbReference type="RefSeq" id="WP_053184037.1">
    <property type="nucleotide sequence ID" value="NZ_LGIA01000160.1"/>
</dbReference>
<dbReference type="PRINTS" id="PR00080">
    <property type="entry name" value="SDRFAMILY"/>
</dbReference>
<dbReference type="InterPro" id="IPR020904">
    <property type="entry name" value="Sc_DH/Rdtase_CS"/>
</dbReference>